<dbReference type="PANTHER" id="PTHR10629">
    <property type="entry name" value="CYTOSINE-SPECIFIC METHYLTRANSFERASE"/>
    <property type="match status" value="1"/>
</dbReference>
<accession>A0AB74QI33</accession>
<organism evidence="8 9">
    <name type="scientific">Clostridioides difficile</name>
    <name type="common">Peptoclostridium difficile</name>
    <dbReference type="NCBI Taxonomy" id="1496"/>
    <lineage>
        <taxon>Bacteria</taxon>
        <taxon>Bacillati</taxon>
        <taxon>Bacillota</taxon>
        <taxon>Clostridia</taxon>
        <taxon>Peptostreptococcales</taxon>
        <taxon>Peptostreptococcaceae</taxon>
        <taxon>Clostridioides</taxon>
    </lineage>
</organism>
<sequence>MKELIIDNFAGGGGASEGIELATKRKVDIAINHDPSSIRLHKTNHPNTKHYCENVWDVDPVEATQGQPVALCWFSPDCKHFSRAKGKTPVDKKIRGLAWVAVRWASKVKPRVIILENVPEFKTWCPVKNDRPVKSKKGETFHKFINALERLGYKVEYKELKACDYGAPTTRKRFFLIARCDNKPIVFPEPTHGENKIPYIPASEIIDWDIEVPSIFNRKKPLSENTLVRIARGINKFIIEDKPYIVNKSAYFLTHYYTHQGLETRGSSLRKPINTIPTANRFGLVRVDFNDIRLPDNEELYEFLKYYGSEIGQSLNRQLQKINDIGLRMLTPRELFRGQGFPESYVIDRDYKWNLYPKTEQVARCGNSVPPILSKVLVESNLPELCGISYSNAI</sequence>
<evidence type="ECO:0000256" key="7">
    <source>
        <dbReference type="RuleBase" id="RU000416"/>
    </source>
</evidence>
<name>A0AB74QI33_CLODI</name>
<comment type="caution">
    <text evidence="8">The sequence shown here is derived from an EMBL/GenBank/DDBJ whole genome shotgun (WGS) entry which is preliminary data.</text>
</comment>
<dbReference type="Proteomes" id="UP000411588">
    <property type="component" value="Unassembled WGS sequence"/>
</dbReference>
<dbReference type="InterPro" id="IPR050390">
    <property type="entry name" value="C5-Methyltransferase"/>
</dbReference>
<reference evidence="8 9" key="1">
    <citation type="submission" date="2019-02" db="EMBL/GenBank/DDBJ databases">
        <authorList>
            <consortium name="Pathogen Informatics"/>
        </authorList>
    </citation>
    <scope>NUCLEOTIDE SEQUENCE [LARGE SCALE GENOMIC DNA]</scope>
    <source>
        <strain evidence="9">clo34</strain>
    </source>
</reference>
<keyword evidence="3 6" id="KW-0808">Transferase</keyword>
<proteinExistence type="inferred from homology"/>
<keyword evidence="2 6" id="KW-0489">Methyltransferase</keyword>
<dbReference type="NCBIfam" id="TIGR00675">
    <property type="entry name" value="dcm"/>
    <property type="match status" value="1"/>
</dbReference>
<dbReference type="AlphaFoldDB" id="A0AB74QI33"/>
<evidence type="ECO:0000256" key="5">
    <source>
        <dbReference type="ARBA" id="ARBA00022747"/>
    </source>
</evidence>
<dbReference type="GO" id="GO:0003886">
    <property type="term" value="F:DNA (cytosine-5-)-methyltransferase activity"/>
    <property type="evidence" value="ECO:0007669"/>
    <property type="project" value="UniProtKB-EC"/>
</dbReference>
<keyword evidence="4 6" id="KW-0949">S-adenosyl-L-methionine</keyword>
<dbReference type="InterPro" id="IPR029063">
    <property type="entry name" value="SAM-dependent_MTases_sf"/>
</dbReference>
<dbReference type="Gene3D" id="3.40.50.150">
    <property type="entry name" value="Vaccinia Virus protein VP39"/>
    <property type="match status" value="1"/>
</dbReference>
<dbReference type="GO" id="GO:0032259">
    <property type="term" value="P:methylation"/>
    <property type="evidence" value="ECO:0007669"/>
    <property type="project" value="UniProtKB-KW"/>
</dbReference>
<evidence type="ECO:0000256" key="1">
    <source>
        <dbReference type="ARBA" id="ARBA00011975"/>
    </source>
</evidence>
<dbReference type="GO" id="GO:0044027">
    <property type="term" value="P:negative regulation of gene expression via chromosomal CpG island methylation"/>
    <property type="evidence" value="ECO:0007669"/>
    <property type="project" value="TreeGrafter"/>
</dbReference>
<evidence type="ECO:0000256" key="3">
    <source>
        <dbReference type="ARBA" id="ARBA00022679"/>
    </source>
</evidence>
<dbReference type="InterPro" id="IPR001525">
    <property type="entry name" value="C5_MeTfrase"/>
</dbReference>
<dbReference type="Gene3D" id="3.90.120.10">
    <property type="entry name" value="DNA Methylase, subunit A, domain 2"/>
    <property type="match status" value="1"/>
</dbReference>
<dbReference type="EC" id="2.1.1.37" evidence="1"/>
<dbReference type="PANTHER" id="PTHR10629:SF52">
    <property type="entry name" value="DNA (CYTOSINE-5)-METHYLTRANSFERASE 1"/>
    <property type="match status" value="1"/>
</dbReference>
<evidence type="ECO:0000313" key="8">
    <source>
        <dbReference type="EMBL" id="VFD35774.1"/>
    </source>
</evidence>
<evidence type="ECO:0000313" key="9">
    <source>
        <dbReference type="Proteomes" id="UP000411588"/>
    </source>
</evidence>
<dbReference type="GO" id="GO:0009307">
    <property type="term" value="P:DNA restriction-modification system"/>
    <property type="evidence" value="ECO:0007669"/>
    <property type="project" value="UniProtKB-KW"/>
</dbReference>
<evidence type="ECO:0000256" key="4">
    <source>
        <dbReference type="ARBA" id="ARBA00022691"/>
    </source>
</evidence>
<dbReference type="SUPFAM" id="SSF53335">
    <property type="entry name" value="S-adenosyl-L-methionine-dependent methyltransferases"/>
    <property type="match status" value="1"/>
</dbReference>
<keyword evidence="5" id="KW-0680">Restriction system</keyword>
<feature type="active site" evidence="6">
    <location>
        <position position="78"/>
    </location>
</feature>
<dbReference type="PROSITE" id="PS51679">
    <property type="entry name" value="SAM_MT_C5"/>
    <property type="match status" value="1"/>
</dbReference>
<dbReference type="EMBL" id="CAADAN010000019">
    <property type="protein sequence ID" value="VFD35774.1"/>
    <property type="molecule type" value="Genomic_DNA"/>
</dbReference>
<dbReference type="GO" id="GO:0003677">
    <property type="term" value="F:DNA binding"/>
    <property type="evidence" value="ECO:0007669"/>
    <property type="project" value="TreeGrafter"/>
</dbReference>
<dbReference type="RefSeq" id="WP_096269268.1">
    <property type="nucleotide sequence ID" value="NZ_BDSN01000032.1"/>
</dbReference>
<gene>
    <name evidence="8" type="primary">bspRIM</name>
    <name evidence="8" type="ORF">SAMEA1402399_03689</name>
</gene>
<dbReference type="Pfam" id="PF00145">
    <property type="entry name" value="DNA_methylase"/>
    <property type="match status" value="1"/>
</dbReference>
<comment type="similarity">
    <text evidence="6 7">Belongs to the class I-like SAM-binding methyltransferase superfamily. C5-methyltransferase family.</text>
</comment>
<dbReference type="PRINTS" id="PR00105">
    <property type="entry name" value="C5METTRFRASE"/>
</dbReference>
<evidence type="ECO:0000256" key="6">
    <source>
        <dbReference type="PROSITE-ProRule" id="PRU01016"/>
    </source>
</evidence>
<evidence type="ECO:0000256" key="2">
    <source>
        <dbReference type="ARBA" id="ARBA00022603"/>
    </source>
</evidence>
<protein>
    <recommendedName>
        <fullName evidence="1">DNA (cytosine-5-)-methyltransferase</fullName>
        <ecNumber evidence="1">2.1.1.37</ecNumber>
    </recommendedName>
</protein>